<comment type="caution">
    <text evidence="4">The sequence shown here is derived from an EMBL/GenBank/DDBJ whole genome shotgun (WGS) entry which is preliminary data.</text>
</comment>
<organism evidence="4 5">
    <name type="scientific">Thermincola ferriacetica</name>
    <dbReference type="NCBI Taxonomy" id="281456"/>
    <lineage>
        <taxon>Bacteria</taxon>
        <taxon>Bacillati</taxon>
        <taxon>Bacillota</taxon>
        <taxon>Clostridia</taxon>
        <taxon>Eubacteriales</taxon>
        <taxon>Thermincolaceae</taxon>
        <taxon>Thermincola</taxon>
    </lineage>
</organism>
<dbReference type="RefSeq" id="WP_052216605.1">
    <property type="nucleotide sequence ID" value="NZ_LGTE01000002.1"/>
</dbReference>
<dbReference type="NCBIfam" id="TIGR00103">
    <property type="entry name" value="DNA_YbaB_EbfC"/>
    <property type="match status" value="1"/>
</dbReference>
<evidence type="ECO:0000313" key="4">
    <source>
        <dbReference type="EMBL" id="KNZ70673.1"/>
    </source>
</evidence>
<dbReference type="Gene3D" id="3.30.1310.10">
    <property type="entry name" value="Nucleoid-associated protein YbaB-like domain"/>
    <property type="match status" value="1"/>
</dbReference>
<evidence type="ECO:0000256" key="1">
    <source>
        <dbReference type="ARBA" id="ARBA00023125"/>
    </source>
</evidence>
<sequence>MEDQLSNLLAQAQKLQAEITRLQEEMKTKTVEVSVDGGTVRVIATGGQYIKDIFIDPNFIHPANAKVIKSLIVEGVNMALDKAKQMAEKEMKKITGGFAMPKIPGMF</sequence>
<accession>A0A0L6W5M0</accession>
<keyword evidence="3" id="KW-0175">Coiled coil</keyword>
<dbReference type="PANTHER" id="PTHR33449:SF1">
    <property type="entry name" value="NUCLEOID-ASSOCIATED PROTEIN YBAB"/>
    <property type="match status" value="1"/>
</dbReference>
<evidence type="ECO:0000256" key="2">
    <source>
        <dbReference type="HAMAP-Rule" id="MF_00274"/>
    </source>
</evidence>
<reference evidence="5" key="1">
    <citation type="submission" date="2015-07" db="EMBL/GenBank/DDBJ databases">
        <title>Complete Genome of Thermincola ferriacetica strain Z-0001T.</title>
        <authorList>
            <person name="Lusk B."/>
            <person name="Badalamenti J.P."/>
            <person name="Parameswaran P."/>
            <person name="Bond D.R."/>
            <person name="Torres C.I."/>
        </authorList>
    </citation>
    <scope>NUCLEOTIDE SEQUENCE [LARGE SCALE GENOMIC DNA]</scope>
    <source>
        <strain evidence="5">Z-0001</strain>
    </source>
</reference>
<dbReference type="GO" id="GO:0005829">
    <property type="term" value="C:cytosol"/>
    <property type="evidence" value="ECO:0007669"/>
    <property type="project" value="TreeGrafter"/>
</dbReference>
<dbReference type="GO" id="GO:0043590">
    <property type="term" value="C:bacterial nucleoid"/>
    <property type="evidence" value="ECO:0007669"/>
    <property type="project" value="UniProtKB-UniRule"/>
</dbReference>
<comment type="similarity">
    <text evidence="2">Belongs to the YbaB/EbfC family.</text>
</comment>
<dbReference type="GO" id="GO:0003677">
    <property type="term" value="F:DNA binding"/>
    <property type="evidence" value="ECO:0007669"/>
    <property type="project" value="UniProtKB-UniRule"/>
</dbReference>
<dbReference type="InterPro" id="IPR004401">
    <property type="entry name" value="YbaB/EbfC"/>
</dbReference>
<comment type="function">
    <text evidence="2">Binds to DNA and alters its conformation. May be involved in regulation of gene expression, nucleoid organization and DNA protection.</text>
</comment>
<keyword evidence="2" id="KW-0963">Cytoplasm</keyword>
<dbReference type="PIRSF" id="PIRSF004555">
    <property type="entry name" value="UCP004555"/>
    <property type="match status" value="1"/>
</dbReference>
<dbReference type="Pfam" id="PF02575">
    <property type="entry name" value="YbaB_DNA_bd"/>
    <property type="match status" value="1"/>
</dbReference>
<proteinExistence type="inferred from homology"/>
<comment type="subcellular location">
    <subcellularLocation>
        <location evidence="2">Cytoplasm</location>
        <location evidence="2">Nucleoid</location>
    </subcellularLocation>
</comment>
<dbReference type="HAMAP" id="MF_00274">
    <property type="entry name" value="DNA_YbaB_EbfC"/>
    <property type="match status" value="1"/>
</dbReference>
<dbReference type="AlphaFoldDB" id="A0A0L6W5M0"/>
<dbReference type="PANTHER" id="PTHR33449">
    <property type="entry name" value="NUCLEOID-ASSOCIATED PROTEIN YBAB"/>
    <property type="match status" value="1"/>
</dbReference>
<keyword evidence="5" id="KW-1185">Reference proteome</keyword>
<evidence type="ECO:0000256" key="3">
    <source>
        <dbReference type="SAM" id="Coils"/>
    </source>
</evidence>
<feature type="coiled-coil region" evidence="3">
    <location>
        <begin position="5"/>
        <end position="32"/>
    </location>
</feature>
<dbReference type="Proteomes" id="UP000037175">
    <property type="component" value="Unassembled WGS sequence"/>
</dbReference>
<keyword evidence="1 2" id="KW-0238">DNA-binding</keyword>
<dbReference type="SUPFAM" id="SSF82607">
    <property type="entry name" value="YbaB-like"/>
    <property type="match status" value="1"/>
</dbReference>
<gene>
    <name evidence="4" type="ORF">Tfer_0351</name>
</gene>
<protein>
    <recommendedName>
        <fullName evidence="2">Nucleoid-associated protein Tfer_0351</fullName>
    </recommendedName>
</protein>
<evidence type="ECO:0000313" key="5">
    <source>
        <dbReference type="Proteomes" id="UP000037175"/>
    </source>
</evidence>
<name>A0A0L6W5M0_9FIRM</name>
<dbReference type="InterPro" id="IPR036894">
    <property type="entry name" value="YbaB-like_sf"/>
</dbReference>
<comment type="subunit">
    <text evidence="2">Homodimer.</text>
</comment>
<dbReference type="EMBL" id="LGTE01000002">
    <property type="protein sequence ID" value="KNZ70673.1"/>
    <property type="molecule type" value="Genomic_DNA"/>
</dbReference>